<protein>
    <recommendedName>
        <fullName evidence="5">TIGR02186 family protein</fullName>
    </recommendedName>
</protein>
<feature type="signal peptide" evidence="2">
    <location>
        <begin position="1"/>
        <end position="19"/>
    </location>
</feature>
<evidence type="ECO:0000256" key="1">
    <source>
        <dbReference type="SAM" id="Phobius"/>
    </source>
</evidence>
<evidence type="ECO:0000313" key="3">
    <source>
        <dbReference type="EMBL" id="RUT34509.1"/>
    </source>
</evidence>
<evidence type="ECO:0008006" key="5">
    <source>
        <dbReference type="Google" id="ProtNLM"/>
    </source>
</evidence>
<dbReference type="InterPro" id="IPR019088">
    <property type="entry name" value="CHP02186-rel_TM"/>
</dbReference>
<reference evidence="3 4" key="1">
    <citation type="journal article" date="2016" name="Int. J. Syst. Evol. Microbiol.">
        <title>Arsenicitalea aurantiaca gen. nov., sp. nov., a new member of the family Hyphomicrobiaceae, isolated from high-arsenic sediment.</title>
        <authorList>
            <person name="Mu Y."/>
            <person name="Zhou L."/>
            <person name="Zeng X.C."/>
            <person name="Liu L."/>
            <person name="Pan Y."/>
            <person name="Chen X."/>
            <person name="Wang J."/>
            <person name="Li S."/>
            <person name="Li W.J."/>
            <person name="Wang Y."/>
        </authorList>
    </citation>
    <scope>NUCLEOTIDE SEQUENCE [LARGE SCALE GENOMIC DNA]</scope>
    <source>
        <strain evidence="3 4">42-50</strain>
    </source>
</reference>
<accession>A0A433XKB4</accession>
<dbReference type="AlphaFoldDB" id="A0A433XKB4"/>
<keyword evidence="1" id="KW-0812">Transmembrane</keyword>
<organism evidence="3 4">
    <name type="scientific">Arsenicitalea aurantiaca</name>
    <dbReference type="NCBI Taxonomy" id="1783274"/>
    <lineage>
        <taxon>Bacteria</taxon>
        <taxon>Pseudomonadati</taxon>
        <taxon>Pseudomonadota</taxon>
        <taxon>Alphaproteobacteria</taxon>
        <taxon>Hyphomicrobiales</taxon>
        <taxon>Devosiaceae</taxon>
        <taxon>Arsenicitalea</taxon>
    </lineage>
</organism>
<keyword evidence="1" id="KW-0472">Membrane</keyword>
<evidence type="ECO:0000313" key="4">
    <source>
        <dbReference type="Proteomes" id="UP000281547"/>
    </source>
</evidence>
<dbReference type="EMBL" id="RZNJ01000001">
    <property type="protein sequence ID" value="RUT34509.1"/>
    <property type="molecule type" value="Genomic_DNA"/>
</dbReference>
<dbReference type="OrthoDB" id="9815212at2"/>
<dbReference type="Proteomes" id="UP000281547">
    <property type="component" value="Unassembled WGS sequence"/>
</dbReference>
<proteinExistence type="predicted"/>
<dbReference type="RefSeq" id="WP_127186628.1">
    <property type="nucleotide sequence ID" value="NZ_RZNJ01000001.1"/>
</dbReference>
<evidence type="ECO:0000256" key="2">
    <source>
        <dbReference type="SAM" id="SignalP"/>
    </source>
</evidence>
<sequence>MRIFCALILLIALVVPAGAQRLVSTLSNQTVAISSSFDGETLTMFGNVEPAEETPLAAPQGPYEVVILVTGPLTDRVARRKTRQFGIWINTEQVLFERFPSYFHVLASRPLAEITTPATLAAEGILPEVQAERAARTDWWSATIYARELVRLMTERRYFGVEEPGVRFLSTTAYSAQLTLPHDVPNGAFLATTLVFSDGEIVARRAERFNVRKVGFERFLGNAAVQYPLFYGVFCVFLALFTGWLGGVVFKR</sequence>
<keyword evidence="1" id="KW-1133">Transmembrane helix</keyword>
<gene>
    <name evidence="3" type="ORF">EMQ25_00660</name>
</gene>
<keyword evidence="4" id="KW-1185">Reference proteome</keyword>
<name>A0A433XKB4_9HYPH</name>
<dbReference type="Pfam" id="PF09608">
    <property type="entry name" value="Alph_Pro_TM"/>
    <property type="match status" value="1"/>
</dbReference>
<keyword evidence="2" id="KW-0732">Signal</keyword>
<feature type="chain" id="PRO_5019038483" description="TIGR02186 family protein" evidence="2">
    <location>
        <begin position="20"/>
        <end position="252"/>
    </location>
</feature>
<comment type="caution">
    <text evidence="3">The sequence shown here is derived from an EMBL/GenBank/DDBJ whole genome shotgun (WGS) entry which is preliminary data.</text>
</comment>
<feature type="transmembrane region" description="Helical" evidence="1">
    <location>
        <begin position="229"/>
        <end position="250"/>
    </location>
</feature>